<name>A0A4P8J0B3_9BURK</name>
<evidence type="ECO:0000313" key="2">
    <source>
        <dbReference type="Proteomes" id="UP000298656"/>
    </source>
</evidence>
<dbReference type="RefSeq" id="WP_137336974.1">
    <property type="nucleotide sequence ID" value="NZ_CP040078.1"/>
</dbReference>
<accession>A0A4P8J0B3</accession>
<organism evidence="1 2">
    <name type="scientific">Trinickia violacea</name>
    <dbReference type="NCBI Taxonomy" id="2571746"/>
    <lineage>
        <taxon>Bacteria</taxon>
        <taxon>Pseudomonadati</taxon>
        <taxon>Pseudomonadota</taxon>
        <taxon>Betaproteobacteria</taxon>
        <taxon>Burkholderiales</taxon>
        <taxon>Burkholderiaceae</taxon>
        <taxon>Trinickia</taxon>
    </lineage>
</organism>
<dbReference type="EMBL" id="CP040078">
    <property type="protein sequence ID" value="QCP54206.1"/>
    <property type="molecule type" value="Genomic_DNA"/>
</dbReference>
<protein>
    <submittedName>
        <fullName evidence="1">Zinc-binding dehydrogenase</fullName>
    </submittedName>
</protein>
<dbReference type="OrthoDB" id="9787435at2"/>
<dbReference type="Gene3D" id="3.90.180.10">
    <property type="entry name" value="Medium-chain alcohol dehydrogenases, catalytic domain"/>
    <property type="match status" value="1"/>
</dbReference>
<proteinExistence type="predicted"/>
<dbReference type="AlphaFoldDB" id="A0A4P8J0B3"/>
<evidence type="ECO:0000313" key="1">
    <source>
        <dbReference type="EMBL" id="QCP54206.1"/>
    </source>
</evidence>
<sequence length="50" mass="5617">MTTPYAALVDQLEKGTLRIKVEKVFRLQVIVEAHRCMEDNIAGGKIVVMT</sequence>
<dbReference type="Proteomes" id="UP000298656">
    <property type="component" value="Chromosome 2"/>
</dbReference>
<reference evidence="1 2" key="1">
    <citation type="submission" date="2019-05" db="EMBL/GenBank/DDBJ databases">
        <title>Burkholderia sp. DHOD12, isolated from subtropical forest soil.</title>
        <authorList>
            <person name="Gao Z.-H."/>
            <person name="Qiu L.-H."/>
        </authorList>
    </citation>
    <scope>NUCLEOTIDE SEQUENCE [LARGE SCALE GENOMIC DNA]</scope>
    <source>
        <strain evidence="1 2">DHOD12</strain>
    </source>
</reference>
<dbReference type="Pfam" id="PF13602">
    <property type="entry name" value="ADH_zinc_N_2"/>
    <property type="match status" value="1"/>
</dbReference>
<gene>
    <name evidence="1" type="ORF">FAZ95_35105</name>
</gene>
<dbReference type="KEGG" id="tvl:FAZ95_35105"/>
<keyword evidence="2" id="KW-1185">Reference proteome</keyword>